<evidence type="ECO:0000313" key="1">
    <source>
        <dbReference type="EMBL" id="GAA3152937.1"/>
    </source>
</evidence>
<evidence type="ECO:0000313" key="2">
    <source>
        <dbReference type="Proteomes" id="UP001501637"/>
    </source>
</evidence>
<name>A0ABP6NNX9_9ACTN</name>
<dbReference type="RefSeq" id="WP_344530786.1">
    <property type="nucleotide sequence ID" value="NZ_BAAAUG010000233.1"/>
</dbReference>
<keyword evidence="2" id="KW-1185">Reference proteome</keyword>
<reference evidence="2" key="1">
    <citation type="journal article" date="2019" name="Int. J. Syst. Evol. Microbiol.">
        <title>The Global Catalogue of Microorganisms (GCM) 10K type strain sequencing project: providing services to taxonomists for standard genome sequencing and annotation.</title>
        <authorList>
            <consortium name="The Broad Institute Genomics Platform"/>
            <consortium name="The Broad Institute Genome Sequencing Center for Infectious Disease"/>
            <person name="Wu L."/>
            <person name="Ma J."/>
        </authorList>
    </citation>
    <scope>NUCLEOTIDE SEQUENCE [LARGE SCALE GENOMIC DNA]</scope>
    <source>
        <strain evidence="2">JCM 9092</strain>
    </source>
</reference>
<dbReference type="Proteomes" id="UP001501637">
    <property type="component" value="Unassembled WGS sequence"/>
</dbReference>
<dbReference type="EMBL" id="BAAAUG010000233">
    <property type="protein sequence ID" value="GAA3152937.1"/>
    <property type="molecule type" value="Genomic_DNA"/>
</dbReference>
<accession>A0ABP6NNX9</accession>
<protein>
    <submittedName>
        <fullName evidence="1">Uncharacterized protein</fullName>
    </submittedName>
</protein>
<sequence length="187" mass="20613">MDMTEMMTRDGCGEFSSGQRDTFVNDAAEIRQIGLIFKARIAQSKVEGDKPWSAKYRAYKVGKQFEDLARLLEKAAAKCEAVDATYSREVLDLPERRDKALEKKQQRKELRQLTRAKAQGVAAGTLTESARGLAADPRTTGQTPTMPNAVQPEPQYVHPHAYAPNAYAGTGDPLGNITDHFGLPEAM</sequence>
<comment type="caution">
    <text evidence="1">The sequence shown here is derived from an EMBL/GenBank/DDBJ whole genome shotgun (WGS) entry which is preliminary data.</text>
</comment>
<gene>
    <name evidence="1" type="ORF">GCM10010449_83590</name>
</gene>
<proteinExistence type="predicted"/>
<organism evidence="1 2">
    <name type="scientific">Streptomyces rectiviolaceus</name>
    <dbReference type="NCBI Taxonomy" id="332591"/>
    <lineage>
        <taxon>Bacteria</taxon>
        <taxon>Bacillati</taxon>
        <taxon>Actinomycetota</taxon>
        <taxon>Actinomycetes</taxon>
        <taxon>Kitasatosporales</taxon>
        <taxon>Streptomycetaceae</taxon>
        <taxon>Streptomyces</taxon>
    </lineage>
</organism>